<reference evidence="1" key="1">
    <citation type="submission" date="2020-09" db="EMBL/GenBank/DDBJ databases">
        <title>Iningainema tapete sp. nov. (Scytonemataceae, Cyanobacteria) from greenhouses in central Florida (USA) produces two types of nodularin with biosynthetic potential for microcystin-LR and anabaenopeptins.</title>
        <authorList>
            <person name="Berthold D.E."/>
            <person name="Lefler F.W."/>
            <person name="Huang I.-S."/>
            <person name="Abdulla H."/>
            <person name="Zimba P.V."/>
            <person name="Laughinghouse H.D. IV."/>
        </authorList>
    </citation>
    <scope>NUCLEOTIDE SEQUENCE</scope>
    <source>
        <strain evidence="1">BLCCT55</strain>
    </source>
</reference>
<protein>
    <submittedName>
        <fullName evidence="1">Uncharacterized protein</fullName>
    </submittedName>
</protein>
<dbReference type="EMBL" id="JACXAE010000111">
    <property type="protein sequence ID" value="MBD2777651.1"/>
    <property type="molecule type" value="Genomic_DNA"/>
</dbReference>
<accession>A0A8J6XU38</accession>
<evidence type="ECO:0000313" key="2">
    <source>
        <dbReference type="Proteomes" id="UP000629098"/>
    </source>
</evidence>
<organism evidence="1 2">
    <name type="scientific">Iningainema tapete BLCC-T55</name>
    <dbReference type="NCBI Taxonomy" id="2748662"/>
    <lineage>
        <taxon>Bacteria</taxon>
        <taxon>Bacillati</taxon>
        <taxon>Cyanobacteriota</taxon>
        <taxon>Cyanophyceae</taxon>
        <taxon>Nostocales</taxon>
        <taxon>Scytonemataceae</taxon>
        <taxon>Iningainema tapete</taxon>
    </lineage>
</organism>
<keyword evidence="2" id="KW-1185">Reference proteome</keyword>
<dbReference type="AlphaFoldDB" id="A0A8J6XU38"/>
<gene>
    <name evidence="1" type="ORF">ICL16_37820</name>
</gene>
<name>A0A8J6XU38_9CYAN</name>
<evidence type="ECO:0000313" key="1">
    <source>
        <dbReference type="EMBL" id="MBD2777651.1"/>
    </source>
</evidence>
<dbReference type="Proteomes" id="UP000629098">
    <property type="component" value="Unassembled WGS sequence"/>
</dbReference>
<proteinExistence type="predicted"/>
<dbReference type="RefSeq" id="WP_190836719.1">
    <property type="nucleotide sequence ID" value="NZ_CAWPPI010000111.1"/>
</dbReference>
<sequence>MLITYELRWFYPGSVPEDIKLWFEQNCLANSQQQAEERSDVYLFSPECDFLGIKLRQGRLEVKWRTKELGVVSFSEFVEGKVEKWGKWLCCDSTEESFQPSQVLGNPTWIKVDKIRSSQLYQVLPNSLPQPVSADEDIKNGCSVELTNLMIRENHWWSLAFEARGEDDRLMDNLLTTTKLVFNNYCGFKLLALNSYAYPTWLTRLEINF</sequence>
<comment type="caution">
    <text evidence="1">The sequence shown here is derived from an EMBL/GenBank/DDBJ whole genome shotgun (WGS) entry which is preliminary data.</text>
</comment>